<dbReference type="PIRSF" id="PIRSF000429">
    <property type="entry name" value="Ac-CoA_Ac_transf"/>
    <property type="match status" value="1"/>
</dbReference>
<dbReference type="Gene3D" id="3.40.47.10">
    <property type="match status" value="1"/>
</dbReference>
<dbReference type="EMBL" id="RCZG01000001">
    <property type="protein sequence ID" value="TPG36617.1"/>
    <property type="molecule type" value="Genomic_DNA"/>
</dbReference>
<dbReference type="OrthoDB" id="9785768at2"/>
<dbReference type="PANTHER" id="PTHR42870">
    <property type="entry name" value="ACETYL-COA C-ACETYLTRANSFERASE"/>
    <property type="match status" value="1"/>
</dbReference>
<sequence>MTAGDVAIVGVGATPYYRRSESLPRTTMELAGAAIIAACDDAGLDVTALDGFAYYAGATAGYGGTLDTATFMETLGIPEVTFTAALTTGGGGSAGSIGLARAALVAGDATYVVTVMALQQAKQRLGEVYGALAPDPLISFLQPAGLYGPGQLMSVLTRRHMYDYGTRREAFAEIAISQRLNAANRPKALKRDPITLDDYFAARMIAEPLCLFDFCLETDGAVAVVTTTAERAKDLKQKPVPVIAAAHGGHKDWGRGFAWMGMPQETFASSGHAPVAKRLYERAGVGPSDIDVALIYDHFTPMVIMQLEDYGFCGKGEGGAFVESGAIRYDGGSLPVNTHGGQLSEAYIIGMTHIVEGVEQMRGTAINQVDGAELALVTGGPATIPVSGLILGAA</sequence>
<dbReference type="Pfam" id="PF22691">
    <property type="entry name" value="Thiolase_C_1"/>
    <property type="match status" value="1"/>
</dbReference>
<dbReference type="AlphaFoldDB" id="A0A502EGN7"/>
<dbReference type="InterPro" id="IPR055140">
    <property type="entry name" value="Thiolase_C_2"/>
</dbReference>
<protein>
    <submittedName>
        <fullName evidence="2">Thiolase</fullName>
    </submittedName>
</protein>
<evidence type="ECO:0000313" key="2">
    <source>
        <dbReference type="EMBL" id="TPG36617.1"/>
    </source>
</evidence>
<reference evidence="2 3" key="1">
    <citation type="journal article" date="2019" name="Environ. Microbiol.">
        <title>Species interactions and distinct microbial communities in high Arctic permafrost affected cryosols are associated with the CH4 and CO2 gas fluxes.</title>
        <authorList>
            <person name="Altshuler I."/>
            <person name="Hamel J."/>
            <person name="Turney S."/>
            <person name="Magnuson E."/>
            <person name="Levesque R."/>
            <person name="Greer C."/>
            <person name="Whyte L.G."/>
        </authorList>
    </citation>
    <scope>NUCLEOTIDE SEQUENCE [LARGE SCALE GENOMIC DNA]</scope>
    <source>
        <strain evidence="2 3">S5.20</strain>
    </source>
</reference>
<feature type="domain" description="Thiolase C-terminal" evidence="1">
    <location>
        <begin position="267"/>
        <end position="379"/>
    </location>
</feature>
<dbReference type="GO" id="GO:0016747">
    <property type="term" value="F:acyltransferase activity, transferring groups other than amino-acyl groups"/>
    <property type="evidence" value="ECO:0007669"/>
    <property type="project" value="InterPro"/>
</dbReference>
<dbReference type="PANTHER" id="PTHR42870:SF1">
    <property type="entry name" value="NON-SPECIFIC LIPID-TRANSFER PROTEIN-LIKE 2"/>
    <property type="match status" value="1"/>
</dbReference>
<evidence type="ECO:0000313" key="3">
    <source>
        <dbReference type="Proteomes" id="UP000320095"/>
    </source>
</evidence>
<gene>
    <name evidence="2" type="ORF">EAH80_01280</name>
</gene>
<dbReference type="CDD" id="cd00829">
    <property type="entry name" value="SCP-x_thiolase"/>
    <property type="match status" value="1"/>
</dbReference>
<proteinExistence type="predicted"/>
<evidence type="ECO:0000259" key="1">
    <source>
        <dbReference type="Pfam" id="PF22691"/>
    </source>
</evidence>
<dbReference type="Proteomes" id="UP000320095">
    <property type="component" value="Unassembled WGS sequence"/>
</dbReference>
<comment type="caution">
    <text evidence="2">The sequence shown here is derived from an EMBL/GenBank/DDBJ whole genome shotgun (WGS) entry which is preliminary data.</text>
</comment>
<dbReference type="SUPFAM" id="SSF53901">
    <property type="entry name" value="Thiolase-like"/>
    <property type="match status" value="2"/>
</dbReference>
<dbReference type="InterPro" id="IPR016039">
    <property type="entry name" value="Thiolase-like"/>
</dbReference>
<organism evidence="2 3">
    <name type="scientific">Mycolicibacterium hodleri</name>
    <dbReference type="NCBI Taxonomy" id="49897"/>
    <lineage>
        <taxon>Bacteria</taxon>
        <taxon>Bacillati</taxon>
        <taxon>Actinomycetota</taxon>
        <taxon>Actinomycetes</taxon>
        <taxon>Mycobacteriales</taxon>
        <taxon>Mycobacteriaceae</taxon>
        <taxon>Mycolicibacterium</taxon>
    </lineage>
</organism>
<keyword evidence="3" id="KW-1185">Reference proteome</keyword>
<accession>A0A502EGN7</accession>
<dbReference type="RefSeq" id="WP_140687347.1">
    <property type="nucleotide sequence ID" value="NZ_RCZG01000001.1"/>
</dbReference>
<dbReference type="InterPro" id="IPR002155">
    <property type="entry name" value="Thiolase"/>
</dbReference>
<name>A0A502EGN7_9MYCO</name>